<sequence length="274" mass="31573">MQLSNGEKIPASKLKYPLIAELLEEGILVDSRSGRTKSVLSIQSSKSLQAFLLNRFSIANLNQYIETLNTEDLSRSILVQVASNSKISTVRTFKGFLVNSFEPVATTLNGTAFLVQPPSGTFQFIHEFEKFIPHPDITIVGVENSENFSQINRQRHLFEDLHPLFVSRYPQNQSKDLIKWLQTIPNNYLHFGDFDFAGIGIYLHEYKRYLGSKAHFFVPDTIETMLSKYGKRGLYDNQKMNFEAEQVQEEEILKLIKLMHQYKKGLEQEAFIRQ</sequence>
<keyword evidence="3" id="KW-1185">Reference proteome</keyword>
<reference evidence="2 3" key="1">
    <citation type="journal article" date="2013" name="Genome Announc.">
        <title>Draft Genome Sequence of Arcticibacter svalbardensis Strain MN12-7T, a Member of the Family Sphingobacteriaceae Isolated from an Arctic Soil Sample.</title>
        <authorList>
            <person name="Shivaji S."/>
            <person name="Ara S."/>
            <person name="Prasad S."/>
            <person name="Manasa B.P."/>
            <person name="Begum Z."/>
            <person name="Singh A."/>
            <person name="Kumar Pinnaka A."/>
        </authorList>
    </citation>
    <scope>NUCLEOTIDE SEQUENCE [LARGE SCALE GENOMIC DNA]</scope>
    <source>
        <strain evidence="2 3">MN12-7</strain>
    </source>
</reference>
<evidence type="ECO:0000259" key="1">
    <source>
        <dbReference type="Pfam" id="PF23947"/>
    </source>
</evidence>
<dbReference type="eggNOG" id="ENOG502Z8SH">
    <property type="taxonomic scope" value="Bacteria"/>
</dbReference>
<comment type="caution">
    <text evidence="2">The sequence shown here is derived from an EMBL/GenBank/DDBJ whole genome shotgun (WGS) entry which is preliminary data.</text>
</comment>
<accession>R9GWY4</accession>
<gene>
    <name evidence="2" type="ORF">ADIARSV_0473</name>
</gene>
<protein>
    <recommendedName>
        <fullName evidence="1">DUF7281 domain-containing protein</fullName>
    </recommendedName>
</protein>
<dbReference type="EMBL" id="AQPN01000019">
    <property type="protein sequence ID" value="EOR96327.1"/>
    <property type="molecule type" value="Genomic_DNA"/>
</dbReference>
<dbReference type="PATRIC" id="fig|1150600.3.peg.464"/>
<feature type="domain" description="DUF7281" evidence="1">
    <location>
        <begin position="138"/>
        <end position="273"/>
    </location>
</feature>
<proteinExistence type="predicted"/>
<organism evidence="2 3">
    <name type="scientific">Arcticibacter svalbardensis MN12-7</name>
    <dbReference type="NCBI Taxonomy" id="1150600"/>
    <lineage>
        <taxon>Bacteria</taxon>
        <taxon>Pseudomonadati</taxon>
        <taxon>Bacteroidota</taxon>
        <taxon>Sphingobacteriia</taxon>
        <taxon>Sphingobacteriales</taxon>
        <taxon>Sphingobacteriaceae</taxon>
        <taxon>Arcticibacter</taxon>
    </lineage>
</organism>
<dbReference type="STRING" id="1150600.ADIARSV_0473"/>
<evidence type="ECO:0000313" key="3">
    <source>
        <dbReference type="Proteomes" id="UP000014174"/>
    </source>
</evidence>
<evidence type="ECO:0000313" key="2">
    <source>
        <dbReference type="EMBL" id="EOR96327.1"/>
    </source>
</evidence>
<dbReference type="Proteomes" id="UP000014174">
    <property type="component" value="Unassembled WGS sequence"/>
</dbReference>
<name>R9GWY4_9SPHI</name>
<dbReference type="InterPro" id="IPR055705">
    <property type="entry name" value="DUF7281"/>
</dbReference>
<dbReference type="Pfam" id="PF23947">
    <property type="entry name" value="DUF7281"/>
    <property type="match status" value="1"/>
</dbReference>
<dbReference type="AlphaFoldDB" id="R9GWY4"/>